<evidence type="ECO:0000256" key="1">
    <source>
        <dbReference type="SAM" id="MobiDB-lite"/>
    </source>
</evidence>
<proteinExistence type="predicted"/>
<evidence type="ECO:0000313" key="4">
    <source>
        <dbReference type="Proteomes" id="UP001150217"/>
    </source>
</evidence>
<feature type="region of interest" description="Disordered" evidence="1">
    <location>
        <begin position="66"/>
        <end position="89"/>
    </location>
</feature>
<feature type="compositionally biased region" description="Polar residues" evidence="1">
    <location>
        <begin position="78"/>
        <end position="89"/>
    </location>
</feature>
<keyword evidence="4" id="KW-1185">Reference proteome</keyword>
<reference evidence="3" key="1">
    <citation type="submission" date="2022-08" db="EMBL/GenBank/DDBJ databases">
        <title>A Global Phylogenomic Analysis of the Shiitake Genus Lentinula.</title>
        <authorList>
            <consortium name="DOE Joint Genome Institute"/>
            <person name="Sierra-Patev S."/>
            <person name="Min B."/>
            <person name="Naranjo-Ortiz M."/>
            <person name="Looney B."/>
            <person name="Konkel Z."/>
            <person name="Slot J.C."/>
            <person name="Sakamoto Y."/>
            <person name="Steenwyk J.L."/>
            <person name="Rokas A."/>
            <person name="Carro J."/>
            <person name="Camarero S."/>
            <person name="Ferreira P."/>
            <person name="Molpeceres G."/>
            <person name="Ruiz-Duenas F.J."/>
            <person name="Serrano A."/>
            <person name="Henrissat B."/>
            <person name="Drula E."/>
            <person name="Hughes K.W."/>
            <person name="Mata J.L."/>
            <person name="Ishikawa N.K."/>
            <person name="Vargas-Isla R."/>
            <person name="Ushijima S."/>
            <person name="Smith C.A."/>
            <person name="Ahrendt S."/>
            <person name="Andreopoulos W."/>
            <person name="He G."/>
            <person name="Labutti K."/>
            <person name="Lipzen A."/>
            <person name="Ng V."/>
            <person name="Riley R."/>
            <person name="Sandor L."/>
            <person name="Barry K."/>
            <person name="Martinez A.T."/>
            <person name="Xiao Y."/>
            <person name="Gibbons J.G."/>
            <person name="Terashima K."/>
            <person name="Grigoriev I.V."/>
            <person name="Hibbett D.S."/>
        </authorList>
    </citation>
    <scope>NUCLEOTIDE SEQUENCE</scope>
    <source>
        <strain evidence="3">RHP3577 ss4</strain>
    </source>
</reference>
<dbReference type="Proteomes" id="UP001150238">
    <property type="component" value="Unassembled WGS sequence"/>
</dbReference>
<gene>
    <name evidence="2" type="ORF">C8J55DRAFT_520970</name>
    <name evidence="3" type="ORF">C8R41DRAFT_393101</name>
</gene>
<sequence length="89" mass="10163">MIRRNPTLIPMNDNDVQDIRDIVNKGKVDPEGNEVLAAKMKKLADNPNFTNEDQKMLDSMRMWKEREDHERTVLPAETSGSGSAMRFSS</sequence>
<evidence type="ECO:0000313" key="5">
    <source>
        <dbReference type="Proteomes" id="UP001150238"/>
    </source>
</evidence>
<reference evidence="2" key="3">
    <citation type="journal article" date="2023" name="Proc. Natl. Acad. Sci. U.S.A.">
        <title>A global phylogenomic analysis of the shiitake genus Lentinula.</title>
        <authorList>
            <person name="Sierra-Patev S."/>
            <person name="Min B."/>
            <person name="Naranjo-Ortiz M."/>
            <person name="Looney B."/>
            <person name="Konkel Z."/>
            <person name="Slot J.C."/>
            <person name="Sakamoto Y."/>
            <person name="Steenwyk J.L."/>
            <person name="Rokas A."/>
            <person name="Carro J."/>
            <person name="Camarero S."/>
            <person name="Ferreira P."/>
            <person name="Molpeceres G."/>
            <person name="Ruiz-Duenas F.J."/>
            <person name="Serrano A."/>
            <person name="Henrissat B."/>
            <person name="Drula E."/>
            <person name="Hughes K.W."/>
            <person name="Mata J.L."/>
            <person name="Ishikawa N.K."/>
            <person name="Vargas-Isla R."/>
            <person name="Ushijima S."/>
            <person name="Smith C.A."/>
            <person name="Donoghue J."/>
            <person name="Ahrendt S."/>
            <person name="Andreopoulos W."/>
            <person name="He G."/>
            <person name="LaButti K."/>
            <person name="Lipzen A."/>
            <person name="Ng V."/>
            <person name="Riley R."/>
            <person name="Sandor L."/>
            <person name="Barry K."/>
            <person name="Martinez A.T."/>
            <person name="Xiao Y."/>
            <person name="Gibbons J.G."/>
            <person name="Terashima K."/>
            <person name="Grigoriev I.V."/>
            <person name="Hibbett D."/>
        </authorList>
    </citation>
    <scope>NUCLEOTIDE SEQUENCE</scope>
    <source>
        <strain evidence="2">Sp2 HRB7682 ss15</strain>
    </source>
</reference>
<comment type="caution">
    <text evidence="2">The sequence shown here is derived from an EMBL/GenBank/DDBJ whole genome shotgun (WGS) entry which is preliminary data.</text>
</comment>
<name>A0A9W9A0M8_9AGAR</name>
<reference evidence="2" key="2">
    <citation type="submission" date="2022-08" db="EMBL/GenBank/DDBJ databases">
        <authorList>
            <consortium name="DOE Joint Genome Institute"/>
            <person name="Min B."/>
            <person name="Riley R."/>
            <person name="Sierra-Patev S."/>
            <person name="Naranjo-Ortiz M."/>
            <person name="Looney B."/>
            <person name="Konkel Z."/>
            <person name="Slot J.C."/>
            <person name="Sakamoto Y."/>
            <person name="Steenwyk J.L."/>
            <person name="Rokas A."/>
            <person name="Carro J."/>
            <person name="Camarero S."/>
            <person name="Ferreira P."/>
            <person name="Molpeceres G."/>
            <person name="Ruiz-Duenas F.J."/>
            <person name="Serrano A."/>
            <person name="Henrissat B."/>
            <person name="Drula E."/>
            <person name="Hughes K.W."/>
            <person name="Mata J.L."/>
            <person name="Ishikawa N.K."/>
            <person name="Vargas-Isla R."/>
            <person name="Ushijima S."/>
            <person name="Smith C.A."/>
            <person name="Ahrendt S."/>
            <person name="Andreopoulos W."/>
            <person name="He G."/>
            <person name="Labutti K."/>
            <person name="Lipzen A."/>
            <person name="Ng V."/>
            <person name="Sandor L."/>
            <person name="Barry K."/>
            <person name="Martinez A.T."/>
            <person name="Xiao Y."/>
            <person name="Gibbons J.G."/>
            <person name="Terashima K."/>
            <person name="Hibbett D.S."/>
            <person name="Grigoriev I.V."/>
        </authorList>
    </citation>
    <scope>NUCLEOTIDE SEQUENCE</scope>
    <source>
        <strain evidence="2">Sp2 HRB7682 ss15</strain>
    </source>
</reference>
<dbReference type="OrthoDB" id="3182478at2759"/>
<evidence type="ECO:0000313" key="3">
    <source>
        <dbReference type="EMBL" id="KAJ4489247.1"/>
    </source>
</evidence>
<evidence type="ECO:0000313" key="2">
    <source>
        <dbReference type="EMBL" id="KAJ4471776.1"/>
    </source>
</evidence>
<protein>
    <submittedName>
        <fullName evidence="2">Uncharacterized protein</fullName>
    </submittedName>
</protein>
<dbReference type="Proteomes" id="UP001150217">
    <property type="component" value="Unassembled WGS sequence"/>
</dbReference>
<accession>A0A9W9A0M8</accession>
<dbReference type="EMBL" id="JANVFT010000044">
    <property type="protein sequence ID" value="KAJ4489247.1"/>
    <property type="molecule type" value="Genomic_DNA"/>
</dbReference>
<dbReference type="EMBL" id="JANVFS010000028">
    <property type="protein sequence ID" value="KAJ4471776.1"/>
    <property type="molecule type" value="Genomic_DNA"/>
</dbReference>
<dbReference type="AlphaFoldDB" id="A0A9W9A0M8"/>
<organism evidence="2 5">
    <name type="scientific">Lentinula lateritia</name>
    <dbReference type="NCBI Taxonomy" id="40482"/>
    <lineage>
        <taxon>Eukaryota</taxon>
        <taxon>Fungi</taxon>
        <taxon>Dikarya</taxon>
        <taxon>Basidiomycota</taxon>
        <taxon>Agaricomycotina</taxon>
        <taxon>Agaricomycetes</taxon>
        <taxon>Agaricomycetidae</taxon>
        <taxon>Agaricales</taxon>
        <taxon>Marasmiineae</taxon>
        <taxon>Omphalotaceae</taxon>
        <taxon>Lentinula</taxon>
    </lineage>
</organism>